<dbReference type="AlphaFoldDB" id="A0A9K3GM80"/>
<sequence length="279" mass="28844">MDQFQILVQEISPATEESALRDFFGFCGEIVSIEVGEVVEGSKTAIIGFNDAQARSTSLLLDRAMIADRPCRVVEYTAPEVTAEAPVGVEAVSVAPEPIQGDGKFGVVSGALGGIIRFGRKTKAKAAQIAQETGVDAALRSAASVTVTTAKKAGEGIKKGAQVVDDNIHVMDGLRVAGETVKKGAQVVDSQLHVTEGATIVAGKVKQGTTAVTSSEAYIKAAEATKNATHQVGTLVSEVSHESQAKAGTEYVEMPPAALNEEASPAVVPTDATLNADPE</sequence>
<dbReference type="Proteomes" id="UP000265618">
    <property type="component" value="Unassembled WGS sequence"/>
</dbReference>
<dbReference type="InterPro" id="IPR035979">
    <property type="entry name" value="RBD_domain_sf"/>
</dbReference>
<gene>
    <name evidence="2" type="ORF">KIPB_011323</name>
</gene>
<evidence type="ECO:0000313" key="2">
    <source>
        <dbReference type="EMBL" id="GIQ88964.1"/>
    </source>
</evidence>
<dbReference type="InterPro" id="IPR012677">
    <property type="entry name" value="Nucleotide-bd_a/b_plait_sf"/>
</dbReference>
<protein>
    <recommendedName>
        <fullName evidence="4">RRM domain-containing protein</fullName>
    </recommendedName>
</protein>
<dbReference type="OrthoDB" id="7763451at2759"/>
<comment type="caution">
    <text evidence="2">The sequence shown here is derived from an EMBL/GenBank/DDBJ whole genome shotgun (WGS) entry which is preliminary data.</text>
</comment>
<organism evidence="2 3">
    <name type="scientific">Kipferlia bialata</name>
    <dbReference type="NCBI Taxonomy" id="797122"/>
    <lineage>
        <taxon>Eukaryota</taxon>
        <taxon>Metamonada</taxon>
        <taxon>Carpediemonas-like organisms</taxon>
        <taxon>Kipferlia</taxon>
    </lineage>
</organism>
<accession>A0A9K3GM80</accession>
<dbReference type="PANTHER" id="PTHR32343">
    <property type="entry name" value="SERINE/ARGININE-RICH SPLICING FACTOR"/>
    <property type="match status" value="1"/>
</dbReference>
<dbReference type="EMBL" id="BDIP01004561">
    <property type="protein sequence ID" value="GIQ88964.1"/>
    <property type="molecule type" value="Genomic_DNA"/>
</dbReference>
<name>A0A9K3GM80_9EUKA</name>
<dbReference type="Gene3D" id="3.30.70.330">
    <property type="match status" value="1"/>
</dbReference>
<keyword evidence="3" id="KW-1185">Reference proteome</keyword>
<evidence type="ECO:0000256" key="1">
    <source>
        <dbReference type="SAM" id="MobiDB-lite"/>
    </source>
</evidence>
<proteinExistence type="predicted"/>
<dbReference type="SUPFAM" id="SSF54928">
    <property type="entry name" value="RNA-binding domain, RBD"/>
    <property type="match status" value="1"/>
</dbReference>
<feature type="region of interest" description="Disordered" evidence="1">
    <location>
        <begin position="257"/>
        <end position="279"/>
    </location>
</feature>
<feature type="non-terminal residue" evidence="2">
    <location>
        <position position="1"/>
    </location>
</feature>
<dbReference type="GO" id="GO:0003676">
    <property type="term" value="F:nucleic acid binding"/>
    <property type="evidence" value="ECO:0007669"/>
    <property type="project" value="InterPro"/>
</dbReference>
<evidence type="ECO:0000313" key="3">
    <source>
        <dbReference type="Proteomes" id="UP000265618"/>
    </source>
</evidence>
<evidence type="ECO:0008006" key="4">
    <source>
        <dbReference type="Google" id="ProtNLM"/>
    </source>
</evidence>
<dbReference type="PANTHER" id="PTHR32343:SF10">
    <property type="entry name" value="RNA-BINDING REGION RNP-1 DOMAIN-CONTAINING PROTEIN"/>
    <property type="match status" value="1"/>
</dbReference>
<reference evidence="2 3" key="1">
    <citation type="journal article" date="2018" name="PLoS ONE">
        <title>The draft genome of Kipferlia bialata reveals reductive genome evolution in fornicate parasites.</title>
        <authorList>
            <person name="Tanifuji G."/>
            <person name="Takabayashi S."/>
            <person name="Kume K."/>
            <person name="Takagi M."/>
            <person name="Nakayama T."/>
            <person name="Kamikawa R."/>
            <person name="Inagaki Y."/>
            <person name="Hashimoto T."/>
        </authorList>
    </citation>
    <scope>NUCLEOTIDE SEQUENCE [LARGE SCALE GENOMIC DNA]</scope>
    <source>
        <strain evidence="2">NY0173</strain>
    </source>
</reference>